<feature type="region of interest" description="Disordered" evidence="1">
    <location>
        <begin position="191"/>
        <end position="213"/>
    </location>
</feature>
<dbReference type="OrthoDB" id="783096at2759"/>
<name>A0A8H3IF81_9LECA</name>
<dbReference type="FunFam" id="3.60.21.10:FF:000054">
    <property type="entry name" value="DCR2p Phosphoesterase"/>
    <property type="match status" value="1"/>
</dbReference>
<evidence type="ECO:0000256" key="1">
    <source>
        <dbReference type="SAM" id="MobiDB-lite"/>
    </source>
</evidence>
<evidence type="ECO:0000313" key="3">
    <source>
        <dbReference type="EMBL" id="CAF9918595.1"/>
    </source>
</evidence>
<evidence type="ECO:0000259" key="2">
    <source>
        <dbReference type="Pfam" id="PF00149"/>
    </source>
</evidence>
<proteinExistence type="predicted"/>
<reference evidence="3" key="1">
    <citation type="submission" date="2021-03" db="EMBL/GenBank/DDBJ databases">
        <authorList>
            <person name="Tagirdzhanova G."/>
        </authorList>
    </citation>
    <scope>NUCLEOTIDE SEQUENCE</scope>
</reference>
<keyword evidence="4" id="KW-1185">Reference proteome</keyword>
<dbReference type="EMBL" id="CAJPDQ010000013">
    <property type="protein sequence ID" value="CAF9918595.1"/>
    <property type="molecule type" value="Genomic_DNA"/>
</dbReference>
<dbReference type="SUPFAM" id="SSF56300">
    <property type="entry name" value="Metallo-dependent phosphatases"/>
    <property type="match status" value="1"/>
</dbReference>
<gene>
    <name evidence="3" type="ORF">GOMPHAMPRED_001571</name>
</gene>
<dbReference type="Gene3D" id="3.60.21.10">
    <property type="match status" value="1"/>
</dbReference>
<dbReference type="PANTHER" id="PTHR32440">
    <property type="entry name" value="PHOSPHATASE DCR2-RELATED-RELATED"/>
    <property type="match status" value="1"/>
</dbReference>
<evidence type="ECO:0000313" key="4">
    <source>
        <dbReference type="Proteomes" id="UP000664169"/>
    </source>
</evidence>
<dbReference type="Pfam" id="PF00149">
    <property type="entry name" value="Metallophos"/>
    <property type="match status" value="1"/>
</dbReference>
<sequence length="559" mass="62337">MPRRIVRTSIQLFVVVCLALATIFFLDTRYRVLPAKLHAWSPIHHAGYVVTDITVTVCSIASVLSTCELSEEWHRIEKDLYLGRSWLSTAYVYVQRKKEENLLDTDPVVLDVRVGRINPGLEDKEQQGNAKWESRPGGLWLLRSTSPHVADSNNAITAVDVLYGPDAVDPRLGWSVRASSLLLNVDKDAPEPRISLRKGQPPKPPAKPQPRIGHDGRFKIVQVSDMHLATGLGICRDEFPATDHCEADIRTLEFVSEVLDTEKPDLVILSGDQINGETAPDSQTALFKMADLFVSRKIPYALIFGNHDDSGSMSREALMELVEGLPYSLSERGSPAIDGVGNYYIEVLARGGLHHSALTLYMLDTHAYSPDESKFKGYDWIKPSQITWFHDTASTLKASTEHKDYAHHHLDMAFIHIPLPEYGIPEKMIKGSGEWREPPTAPGFNSGFKNALIEQGVFAVSCGHDHVNDYCNVDSHSESENSATTSDASKAGRGKLWMCYAGGSGYGGYAGYGGFKRRVRVWEFDMTEGHVETWKRVDGEKERHDHKRVVRNGQVIDAE</sequence>
<organism evidence="3 4">
    <name type="scientific">Gomphillus americanus</name>
    <dbReference type="NCBI Taxonomy" id="1940652"/>
    <lineage>
        <taxon>Eukaryota</taxon>
        <taxon>Fungi</taxon>
        <taxon>Dikarya</taxon>
        <taxon>Ascomycota</taxon>
        <taxon>Pezizomycotina</taxon>
        <taxon>Lecanoromycetes</taxon>
        <taxon>OSLEUM clade</taxon>
        <taxon>Ostropomycetidae</taxon>
        <taxon>Ostropales</taxon>
        <taxon>Graphidaceae</taxon>
        <taxon>Gomphilloideae</taxon>
        <taxon>Gomphillus</taxon>
    </lineage>
</organism>
<protein>
    <recommendedName>
        <fullName evidence="2">Calcineurin-like phosphoesterase domain-containing protein</fullName>
    </recommendedName>
</protein>
<dbReference type="InterPro" id="IPR029052">
    <property type="entry name" value="Metallo-depent_PP-like"/>
</dbReference>
<accession>A0A8H3IF81</accession>
<dbReference type="AlphaFoldDB" id="A0A8H3IF81"/>
<dbReference type="GO" id="GO:0005737">
    <property type="term" value="C:cytoplasm"/>
    <property type="evidence" value="ECO:0007669"/>
    <property type="project" value="TreeGrafter"/>
</dbReference>
<dbReference type="Proteomes" id="UP000664169">
    <property type="component" value="Unassembled WGS sequence"/>
</dbReference>
<dbReference type="PANTHER" id="PTHR32440:SF0">
    <property type="entry name" value="PHOSPHATASE DCR2-RELATED"/>
    <property type="match status" value="1"/>
</dbReference>
<dbReference type="InterPro" id="IPR004843">
    <property type="entry name" value="Calcineurin-like_PHP"/>
</dbReference>
<dbReference type="CDD" id="cd07383">
    <property type="entry name" value="MPP_Dcr2"/>
    <property type="match status" value="1"/>
</dbReference>
<comment type="caution">
    <text evidence="3">The sequence shown here is derived from an EMBL/GenBank/DDBJ whole genome shotgun (WGS) entry which is preliminary data.</text>
</comment>
<dbReference type="GO" id="GO:0004721">
    <property type="term" value="F:phosphoprotein phosphatase activity"/>
    <property type="evidence" value="ECO:0007669"/>
    <property type="project" value="TreeGrafter"/>
</dbReference>
<feature type="domain" description="Calcineurin-like phosphoesterase" evidence="2">
    <location>
        <begin position="218"/>
        <end position="467"/>
    </location>
</feature>